<evidence type="ECO:0000256" key="4">
    <source>
        <dbReference type="ARBA" id="ARBA00023239"/>
    </source>
</evidence>
<dbReference type="STRING" id="211460.YH63_20910"/>
<feature type="region of interest" description="Disordered" evidence="5">
    <location>
        <begin position="131"/>
        <end position="154"/>
    </location>
</feature>
<dbReference type="PROSITE" id="PS51891">
    <property type="entry name" value="CENP_V_GFA"/>
    <property type="match status" value="1"/>
</dbReference>
<proteinExistence type="inferred from homology"/>
<dbReference type="GO" id="GO:0016846">
    <property type="term" value="F:carbon-sulfur lyase activity"/>
    <property type="evidence" value="ECO:0007669"/>
    <property type="project" value="InterPro"/>
</dbReference>
<protein>
    <submittedName>
        <fullName evidence="7">GFA family protein</fullName>
    </submittedName>
</protein>
<dbReference type="Gene3D" id="3.90.1590.10">
    <property type="entry name" value="glutathione-dependent formaldehyde- activating enzyme (gfa)"/>
    <property type="match status" value="1"/>
</dbReference>
<evidence type="ECO:0000259" key="6">
    <source>
        <dbReference type="PROSITE" id="PS51891"/>
    </source>
</evidence>
<dbReference type="Pfam" id="PF04828">
    <property type="entry name" value="GFA"/>
    <property type="match status" value="1"/>
</dbReference>
<dbReference type="InterPro" id="IPR011057">
    <property type="entry name" value="Mss4-like_sf"/>
</dbReference>
<dbReference type="PANTHER" id="PTHR33337">
    <property type="entry name" value="GFA DOMAIN-CONTAINING PROTEIN"/>
    <property type="match status" value="1"/>
</dbReference>
<name>A0A4U6BT49_9BRAD</name>
<keyword evidence="4" id="KW-0456">Lyase</keyword>
<organism evidence="7 8">
    <name type="scientific">Afipia massiliensis</name>
    <dbReference type="NCBI Taxonomy" id="211460"/>
    <lineage>
        <taxon>Bacteria</taxon>
        <taxon>Pseudomonadati</taxon>
        <taxon>Pseudomonadota</taxon>
        <taxon>Alphaproteobacteria</taxon>
        <taxon>Hyphomicrobiales</taxon>
        <taxon>Nitrobacteraceae</taxon>
        <taxon>Afipia</taxon>
    </lineage>
</organism>
<dbReference type="RefSeq" id="WP_046830236.1">
    <property type="nucleotide sequence ID" value="NZ_LBIA02000001.1"/>
</dbReference>
<dbReference type="GO" id="GO:0046872">
    <property type="term" value="F:metal ion binding"/>
    <property type="evidence" value="ECO:0007669"/>
    <property type="project" value="UniProtKB-KW"/>
</dbReference>
<dbReference type="SUPFAM" id="SSF51316">
    <property type="entry name" value="Mss4-like"/>
    <property type="match status" value="1"/>
</dbReference>
<gene>
    <name evidence="7" type="ORF">YH63_021180</name>
</gene>
<comment type="similarity">
    <text evidence="1">Belongs to the Gfa family.</text>
</comment>
<reference evidence="7" key="1">
    <citation type="submission" date="2019-04" db="EMBL/GenBank/DDBJ databases">
        <title>Whole genome sequencing of cave bacteria.</title>
        <authorList>
            <person name="Gan H.M."/>
            <person name="Barton H."/>
            <person name="Savka M.A."/>
        </authorList>
    </citation>
    <scope>NUCLEOTIDE SEQUENCE [LARGE SCALE GENOMIC DNA]</scope>
    <source>
        <strain evidence="7">LC387</strain>
    </source>
</reference>
<evidence type="ECO:0000256" key="1">
    <source>
        <dbReference type="ARBA" id="ARBA00005495"/>
    </source>
</evidence>
<evidence type="ECO:0000256" key="2">
    <source>
        <dbReference type="ARBA" id="ARBA00022723"/>
    </source>
</evidence>
<keyword evidence="8" id="KW-1185">Reference proteome</keyword>
<feature type="domain" description="CENP-V/GFA" evidence="6">
    <location>
        <begin position="8"/>
        <end position="111"/>
    </location>
</feature>
<dbReference type="InterPro" id="IPR006913">
    <property type="entry name" value="CENP-V/GFA"/>
</dbReference>
<dbReference type="PANTHER" id="PTHR33337:SF40">
    <property type="entry name" value="CENP-V_GFA DOMAIN-CONTAINING PROTEIN-RELATED"/>
    <property type="match status" value="1"/>
</dbReference>
<evidence type="ECO:0000313" key="7">
    <source>
        <dbReference type="EMBL" id="TKT73736.1"/>
    </source>
</evidence>
<dbReference type="OrthoDB" id="9807246at2"/>
<evidence type="ECO:0000313" key="8">
    <source>
        <dbReference type="Proteomes" id="UP000034832"/>
    </source>
</evidence>
<dbReference type="AlphaFoldDB" id="A0A4U6BT49"/>
<keyword evidence="2" id="KW-0479">Metal-binding</keyword>
<sequence length="154" mass="16496">MKERVPVLTGGCQCGAVRFASYSKPGRISVCHCRMCQKAVAGPFASFVEIPHGDFAWTRGTPATFRSSSLAARDFCAACGTPLSYRKVDGTVIELLTGAFDRPDHVIPTYQIGVESKLAWISHLHNLPGKTTSEAAGSAEAGSIVSYQHPDHNT</sequence>
<keyword evidence="3" id="KW-0862">Zinc</keyword>
<dbReference type="EMBL" id="LBIA02000001">
    <property type="protein sequence ID" value="TKT73736.1"/>
    <property type="molecule type" value="Genomic_DNA"/>
</dbReference>
<evidence type="ECO:0000256" key="3">
    <source>
        <dbReference type="ARBA" id="ARBA00022833"/>
    </source>
</evidence>
<evidence type="ECO:0000256" key="5">
    <source>
        <dbReference type="SAM" id="MobiDB-lite"/>
    </source>
</evidence>
<comment type="caution">
    <text evidence="7">The sequence shown here is derived from an EMBL/GenBank/DDBJ whole genome shotgun (WGS) entry which is preliminary data.</text>
</comment>
<feature type="compositionally biased region" description="Low complexity" evidence="5">
    <location>
        <begin position="133"/>
        <end position="143"/>
    </location>
</feature>
<dbReference type="Proteomes" id="UP000034832">
    <property type="component" value="Unassembled WGS sequence"/>
</dbReference>
<accession>A0A4U6BT49</accession>